<dbReference type="InterPro" id="IPR013320">
    <property type="entry name" value="ConA-like_dom_sf"/>
</dbReference>
<dbReference type="PANTHER" id="PTHR10963:SF68">
    <property type="entry name" value="GLYCOSIDASE CRH1-RELATED"/>
    <property type="match status" value="1"/>
</dbReference>
<dbReference type="SUPFAM" id="SSF49899">
    <property type="entry name" value="Concanavalin A-like lectins/glucanases"/>
    <property type="match status" value="1"/>
</dbReference>
<keyword evidence="2" id="KW-0732">Signal</keyword>
<dbReference type="InterPro" id="IPR050546">
    <property type="entry name" value="Glycosyl_Hydrlase_16"/>
</dbReference>
<feature type="chain" id="PRO_5047128381" evidence="2">
    <location>
        <begin position="23"/>
        <end position="372"/>
    </location>
</feature>
<dbReference type="EMBL" id="JAQQWK010000005">
    <property type="protein sequence ID" value="KAK8041830.1"/>
    <property type="molecule type" value="Genomic_DNA"/>
</dbReference>
<dbReference type="Gene3D" id="2.60.120.200">
    <property type="match status" value="1"/>
</dbReference>
<accession>A0ABR1T5G3</accession>
<feature type="compositionally biased region" description="Low complexity" evidence="1">
    <location>
        <begin position="298"/>
        <end position="319"/>
    </location>
</feature>
<comment type="caution">
    <text evidence="4">The sequence shown here is derived from an EMBL/GenBank/DDBJ whole genome shotgun (WGS) entry which is preliminary data.</text>
</comment>
<feature type="domain" description="GH16" evidence="3">
    <location>
        <begin position="1"/>
        <end position="263"/>
    </location>
</feature>
<protein>
    <submittedName>
        <fullName evidence="4">Concanavalin A-like lectin/glucanase</fullName>
    </submittedName>
</protein>
<feature type="signal peptide" evidence="2">
    <location>
        <begin position="1"/>
        <end position="22"/>
    </location>
</feature>
<evidence type="ECO:0000259" key="3">
    <source>
        <dbReference type="PROSITE" id="PS51762"/>
    </source>
</evidence>
<evidence type="ECO:0000256" key="2">
    <source>
        <dbReference type="SAM" id="SignalP"/>
    </source>
</evidence>
<evidence type="ECO:0000313" key="4">
    <source>
        <dbReference type="EMBL" id="KAK8041830.1"/>
    </source>
</evidence>
<dbReference type="InterPro" id="IPR000757">
    <property type="entry name" value="Beta-glucanase-like"/>
</dbReference>
<dbReference type="Pfam" id="PF00722">
    <property type="entry name" value="Glyco_hydro_16"/>
    <property type="match status" value="1"/>
</dbReference>
<dbReference type="Proteomes" id="UP001444661">
    <property type="component" value="Unassembled WGS sequence"/>
</dbReference>
<feature type="region of interest" description="Disordered" evidence="1">
    <location>
        <begin position="292"/>
        <end position="322"/>
    </location>
</feature>
<dbReference type="PANTHER" id="PTHR10963">
    <property type="entry name" value="GLYCOSYL HYDROLASE-RELATED"/>
    <property type="match status" value="1"/>
</dbReference>
<keyword evidence="5" id="KW-1185">Reference proteome</keyword>
<gene>
    <name evidence="4" type="ORF">PG993_006353</name>
</gene>
<dbReference type="PROSITE" id="PS51762">
    <property type="entry name" value="GH16_2"/>
    <property type="match status" value="1"/>
</dbReference>
<organism evidence="4 5">
    <name type="scientific">Apiospora rasikravindrae</name>
    <dbReference type="NCBI Taxonomy" id="990691"/>
    <lineage>
        <taxon>Eukaryota</taxon>
        <taxon>Fungi</taxon>
        <taxon>Dikarya</taxon>
        <taxon>Ascomycota</taxon>
        <taxon>Pezizomycotina</taxon>
        <taxon>Sordariomycetes</taxon>
        <taxon>Xylariomycetidae</taxon>
        <taxon>Amphisphaeriales</taxon>
        <taxon>Apiosporaceae</taxon>
        <taxon>Apiospora</taxon>
    </lineage>
</organism>
<proteinExistence type="predicted"/>
<sequence length="372" mass="40658">MPPRKLYGLLSVLGIAVRVAHGQLYSDCNPMLRDGCPPNKGWPLSNYYIDFTKETSLPPHWIMANYEVVNFGPKGAEFSFVHKGDAPNLWTDFFLLGGRYDVVMKIAPGVGVISSAVLWGDTLDEIDWEFSGNQFGNQPFPSKDGMHVIQTNIFGQSKSWGGAATFEPWVHKPYEEFHTYSVEWDFDFIKWYVDGKVTREVRADKNVPAGSKLPQGPMKLQLGVWDGGDPDNSYWTKKWAGGETDLKGAPYTGYVRSVNITNKYPACAYKFNGRSGMRDSVQIIKDGCQIPGAETKKPAASSSSSSLPSSSSAAAISLPKNQREVGGGGSRFIAPCIKPSGFVGRSRSAVSRVECPGFIGSSDGNAGNERII</sequence>
<name>A0ABR1T5G3_9PEZI</name>
<evidence type="ECO:0000256" key="1">
    <source>
        <dbReference type="SAM" id="MobiDB-lite"/>
    </source>
</evidence>
<reference evidence="4 5" key="1">
    <citation type="submission" date="2023-01" db="EMBL/GenBank/DDBJ databases">
        <title>Analysis of 21 Apiospora genomes using comparative genomics revels a genus with tremendous synthesis potential of carbohydrate active enzymes and secondary metabolites.</title>
        <authorList>
            <person name="Sorensen T."/>
        </authorList>
    </citation>
    <scope>NUCLEOTIDE SEQUENCE [LARGE SCALE GENOMIC DNA]</scope>
    <source>
        <strain evidence="4 5">CBS 33761</strain>
    </source>
</reference>
<evidence type="ECO:0000313" key="5">
    <source>
        <dbReference type="Proteomes" id="UP001444661"/>
    </source>
</evidence>